<dbReference type="STRING" id="307507.A0A2V0P0A9"/>
<feature type="compositionally biased region" description="Gly residues" evidence="1">
    <location>
        <begin position="598"/>
        <end position="615"/>
    </location>
</feature>
<dbReference type="EMBL" id="BDRX01000039">
    <property type="protein sequence ID" value="GBF93306.1"/>
    <property type="molecule type" value="Genomic_DNA"/>
</dbReference>
<feature type="compositionally biased region" description="Low complexity" evidence="1">
    <location>
        <begin position="670"/>
        <end position="704"/>
    </location>
</feature>
<feature type="region of interest" description="Disordered" evidence="1">
    <location>
        <begin position="272"/>
        <end position="302"/>
    </location>
</feature>
<protein>
    <submittedName>
        <fullName evidence="2">Uncharacterized protein</fullName>
    </submittedName>
</protein>
<feature type="compositionally biased region" description="Low complexity" evidence="1">
    <location>
        <begin position="490"/>
        <end position="507"/>
    </location>
</feature>
<keyword evidence="3" id="KW-1185">Reference proteome</keyword>
<dbReference type="InParanoid" id="A0A2V0P0A9"/>
<name>A0A2V0P0A9_9CHLO</name>
<dbReference type="Proteomes" id="UP000247498">
    <property type="component" value="Unassembled WGS sequence"/>
</dbReference>
<comment type="caution">
    <text evidence="2">The sequence shown here is derived from an EMBL/GenBank/DDBJ whole genome shotgun (WGS) entry which is preliminary data.</text>
</comment>
<feature type="compositionally biased region" description="Gly residues" evidence="1">
    <location>
        <begin position="428"/>
        <end position="443"/>
    </location>
</feature>
<gene>
    <name evidence="2" type="ORF">Rsub_06038</name>
</gene>
<feature type="compositionally biased region" description="Pro residues" evidence="1">
    <location>
        <begin position="279"/>
        <end position="295"/>
    </location>
</feature>
<accession>A0A2V0P0A9</accession>
<feature type="region of interest" description="Disordered" evidence="1">
    <location>
        <begin position="184"/>
        <end position="227"/>
    </location>
</feature>
<feature type="compositionally biased region" description="Gly residues" evidence="1">
    <location>
        <begin position="190"/>
        <end position="219"/>
    </location>
</feature>
<feature type="compositionally biased region" description="Low complexity" evidence="1">
    <location>
        <begin position="616"/>
        <end position="627"/>
    </location>
</feature>
<dbReference type="AlphaFoldDB" id="A0A2V0P0A9"/>
<dbReference type="OrthoDB" id="545806at2759"/>
<feature type="region of interest" description="Disordered" evidence="1">
    <location>
        <begin position="420"/>
        <end position="456"/>
    </location>
</feature>
<feature type="region of interest" description="Disordered" evidence="1">
    <location>
        <begin position="667"/>
        <end position="727"/>
    </location>
</feature>
<proteinExistence type="predicted"/>
<evidence type="ECO:0000313" key="3">
    <source>
        <dbReference type="Proteomes" id="UP000247498"/>
    </source>
</evidence>
<feature type="region of interest" description="Disordered" evidence="1">
    <location>
        <begin position="596"/>
        <end position="655"/>
    </location>
</feature>
<evidence type="ECO:0000256" key="1">
    <source>
        <dbReference type="SAM" id="MobiDB-lite"/>
    </source>
</evidence>
<reference evidence="2 3" key="1">
    <citation type="journal article" date="2018" name="Sci. Rep.">
        <title>Raphidocelis subcapitata (=Pseudokirchneriella subcapitata) provides an insight into genome evolution and environmental adaptations in the Sphaeropleales.</title>
        <authorList>
            <person name="Suzuki S."/>
            <person name="Yamaguchi H."/>
            <person name="Nakajima N."/>
            <person name="Kawachi M."/>
        </authorList>
    </citation>
    <scope>NUCLEOTIDE SEQUENCE [LARGE SCALE GENOMIC DNA]</scope>
    <source>
        <strain evidence="2 3">NIES-35</strain>
    </source>
</reference>
<evidence type="ECO:0000313" key="2">
    <source>
        <dbReference type="EMBL" id="GBF93306.1"/>
    </source>
</evidence>
<feature type="region of interest" description="Disordered" evidence="1">
    <location>
        <begin position="490"/>
        <end position="582"/>
    </location>
</feature>
<feature type="compositionally biased region" description="Pro residues" evidence="1">
    <location>
        <begin position="518"/>
        <end position="527"/>
    </location>
</feature>
<feature type="compositionally biased region" description="Low complexity" evidence="1">
    <location>
        <begin position="634"/>
        <end position="645"/>
    </location>
</feature>
<feature type="compositionally biased region" description="Low complexity" evidence="1">
    <location>
        <begin position="530"/>
        <end position="543"/>
    </location>
</feature>
<sequence>MEPAIERGHIDAVWPLTSPRALLLRELAALLLEDPDNRLRAGHARALLQVRLSLDAPPAAALDAAVAEAAPIVRAERGARGSWDAGVLRLDAAALRAAIAAAAAAAVDAAGGGEEARLSAAIQAAWPDAEGDDGDYLATAIAGALLRNEDSKGQLPRATLHLTDVGSALRAQAAHDPRLAAVFPRNREQPGGGGGGGGSGGGGAGGGGRRSSSGSSGGGREAKGKPRLSEFVATERCAPYFRIIDSAVRKGEKALALLTDALLANLDAQRARVQQQQPAPAPAAAPPQQPPPPLSPAVAAAPSPAGAVPLWAPLGIGGGQGGVWGCAHPGGNGSLFSATQQQQALGCLYGPGSGGLFSADGDDGDAPAVEREPSVFAGPRWGSGLPALQPLVGSFSSGTGLGLGTLLRGFGTEGGGGSGALGSASDAGGRGSFSGAPSSGGLGDAPLFGGPPPHAGFGAPGAPIGVGSLPLGPSPLDLVPRAIASVWGAPGPDPSAAPGGPIGSAASRLGERDGGAAAPPPPPPPQREPGALSSSSSGGRLSLKNAGAGAAIDSSIPDTEDTVSPLSGADSEGHPGASAAAPPSAAAIAAACLDEGDAGGAPDAGGGAAAEGAGTGAASAGDAASAGGDDESDAVAAGGAPPAADAADEAGDDTQPKRLTGWALIAAKTPARPQRAGPAAPSAPRSAPAPKEQSAAAAQTPPAAGSGGGGAGAGAARRSDSARAPLARLHPSVREEVERLIARLGGVVRAMLHKCGPRVYKRVEEAVASSHLEWHHFDAGVVKVLAELARLSEDDVFEELEALRRSDLKSLQHVPAYLNKRLNNRLWQRRKARGGD</sequence>
<organism evidence="2 3">
    <name type="scientific">Raphidocelis subcapitata</name>
    <dbReference type="NCBI Taxonomy" id="307507"/>
    <lineage>
        <taxon>Eukaryota</taxon>
        <taxon>Viridiplantae</taxon>
        <taxon>Chlorophyta</taxon>
        <taxon>core chlorophytes</taxon>
        <taxon>Chlorophyceae</taxon>
        <taxon>CS clade</taxon>
        <taxon>Sphaeropleales</taxon>
        <taxon>Selenastraceae</taxon>
        <taxon>Raphidocelis</taxon>
    </lineage>
</organism>